<dbReference type="PANTHER" id="PTHR30118">
    <property type="entry name" value="HTH-TYPE TRANSCRIPTIONAL REGULATOR LEUO-RELATED"/>
    <property type="match status" value="1"/>
</dbReference>
<dbReference type="InterPro" id="IPR005119">
    <property type="entry name" value="LysR_subst-bd"/>
</dbReference>
<evidence type="ECO:0000256" key="4">
    <source>
        <dbReference type="ARBA" id="ARBA00023163"/>
    </source>
</evidence>
<comment type="caution">
    <text evidence="6">The sequence shown here is derived from an EMBL/GenBank/DDBJ whole genome shotgun (WGS) entry which is preliminary data.</text>
</comment>
<keyword evidence="4" id="KW-0804">Transcription</keyword>
<dbReference type="EMBL" id="JFFR01000002">
    <property type="protein sequence ID" value="KDN29870.1"/>
    <property type="molecule type" value="Genomic_DNA"/>
</dbReference>
<dbReference type="SUPFAM" id="SSF46785">
    <property type="entry name" value="Winged helix' DNA-binding domain"/>
    <property type="match status" value="1"/>
</dbReference>
<gene>
    <name evidence="6" type="ORF">VFDL14_03755</name>
</gene>
<dbReference type="Gene3D" id="1.10.10.10">
    <property type="entry name" value="Winged helix-like DNA-binding domain superfamily/Winged helix DNA-binding domain"/>
    <property type="match status" value="1"/>
</dbReference>
<evidence type="ECO:0000256" key="1">
    <source>
        <dbReference type="ARBA" id="ARBA00009437"/>
    </source>
</evidence>
<organism evidence="6 7">
    <name type="scientific">Vibrio fortis</name>
    <dbReference type="NCBI Taxonomy" id="212667"/>
    <lineage>
        <taxon>Bacteria</taxon>
        <taxon>Pseudomonadati</taxon>
        <taxon>Pseudomonadota</taxon>
        <taxon>Gammaproteobacteria</taxon>
        <taxon>Vibrionales</taxon>
        <taxon>Vibrionaceae</taxon>
        <taxon>Vibrio</taxon>
    </lineage>
</organism>
<dbReference type="Gene3D" id="3.40.190.10">
    <property type="entry name" value="Periplasmic binding protein-like II"/>
    <property type="match status" value="2"/>
</dbReference>
<dbReference type="RefSeq" id="WP_032548813.1">
    <property type="nucleotide sequence ID" value="NZ_JFFR01000002.1"/>
</dbReference>
<dbReference type="Pfam" id="PF03466">
    <property type="entry name" value="LysR_substrate"/>
    <property type="match status" value="1"/>
</dbReference>
<dbReference type="SUPFAM" id="SSF53850">
    <property type="entry name" value="Periplasmic binding protein-like II"/>
    <property type="match status" value="1"/>
</dbReference>
<protein>
    <submittedName>
        <fullName evidence="6">Transcriptional regulator</fullName>
    </submittedName>
</protein>
<reference evidence="6 7" key="1">
    <citation type="submission" date="2014-02" db="EMBL/GenBank/DDBJ databases">
        <title>Vibrio fortis Dalian14 Genome Sequencing.</title>
        <authorList>
            <person name="Wang Y."/>
            <person name="Song L."/>
            <person name="Liu G."/>
            <person name="Ding J."/>
        </authorList>
    </citation>
    <scope>NUCLEOTIDE SEQUENCE [LARGE SCALE GENOMIC DNA]</scope>
    <source>
        <strain evidence="6 7">Dalian14</strain>
    </source>
</reference>
<dbReference type="OrthoDB" id="8557381at2"/>
<dbReference type="PANTHER" id="PTHR30118:SF15">
    <property type="entry name" value="TRANSCRIPTIONAL REGULATORY PROTEIN"/>
    <property type="match status" value="1"/>
</dbReference>
<evidence type="ECO:0000313" key="6">
    <source>
        <dbReference type="EMBL" id="KDN29870.1"/>
    </source>
</evidence>
<keyword evidence="2" id="KW-0805">Transcription regulation</keyword>
<evidence type="ECO:0000256" key="3">
    <source>
        <dbReference type="ARBA" id="ARBA00023125"/>
    </source>
</evidence>
<keyword evidence="7" id="KW-1185">Reference proteome</keyword>
<evidence type="ECO:0000313" key="7">
    <source>
        <dbReference type="Proteomes" id="UP000027219"/>
    </source>
</evidence>
<proteinExistence type="inferred from homology"/>
<dbReference type="Pfam" id="PF00126">
    <property type="entry name" value="HTH_1"/>
    <property type="match status" value="1"/>
</dbReference>
<feature type="domain" description="HTH lysR-type" evidence="5">
    <location>
        <begin position="11"/>
        <end position="68"/>
    </location>
</feature>
<dbReference type="InterPro" id="IPR000847">
    <property type="entry name" value="LysR_HTH_N"/>
</dbReference>
<dbReference type="Proteomes" id="UP000027219">
    <property type="component" value="Unassembled WGS sequence"/>
</dbReference>
<dbReference type="InterPro" id="IPR036390">
    <property type="entry name" value="WH_DNA-bd_sf"/>
</dbReference>
<name>A0A066US06_9VIBR</name>
<dbReference type="GO" id="GO:0003700">
    <property type="term" value="F:DNA-binding transcription factor activity"/>
    <property type="evidence" value="ECO:0007669"/>
    <property type="project" value="InterPro"/>
</dbReference>
<dbReference type="STRING" id="212667.VFDL14_03755"/>
<comment type="similarity">
    <text evidence="1">Belongs to the LysR transcriptional regulatory family.</text>
</comment>
<dbReference type="InterPro" id="IPR050389">
    <property type="entry name" value="LysR-type_TF"/>
</dbReference>
<dbReference type="PROSITE" id="PS50931">
    <property type="entry name" value="HTH_LYSR"/>
    <property type="match status" value="1"/>
</dbReference>
<sequence>MSVQFDRLATLDLKMLRTLLVLIETRNVSQSANLLDLQQSTVSYQLGKLREVLGDPLLIRSGRGFEPSAYAKTIQPGLAAHFNAMENLLFGDHFDDKTATGTLRLACHRNGSRKFVRAFLGELNRRLPLVRVEIVDWTEQVPTMLKDDRIDFAVGFEPEHSSQLLSLPIVDVGYQVVMSQDHPMADKMLSEERIFDYPHAVLSSNEAIERWLDYLADRHKKSRVVEFSSTSMEFTTMALEGTERLMFVADTKDDFFDGYNVATQPVSFIAHQTVKLLYHERASVDPLKRRTLEIIKTTASKVFA</sequence>
<evidence type="ECO:0000256" key="2">
    <source>
        <dbReference type="ARBA" id="ARBA00023015"/>
    </source>
</evidence>
<dbReference type="InterPro" id="IPR036388">
    <property type="entry name" value="WH-like_DNA-bd_sf"/>
</dbReference>
<accession>A0A066US06</accession>
<keyword evidence="3" id="KW-0238">DNA-binding</keyword>
<dbReference type="GO" id="GO:0003677">
    <property type="term" value="F:DNA binding"/>
    <property type="evidence" value="ECO:0007669"/>
    <property type="project" value="UniProtKB-KW"/>
</dbReference>
<evidence type="ECO:0000259" key="5">
    <source>
        <dbReference type="PROSITE" id="PS50931"/>
    </source>
</evidence>
<dbReference type="AlphaFoldDB" id="A0A066US06"/>